<dbReference type="EMBL" id="LIYD01000005">
    <property type="protein sequence ID" value="KOS07225.1"/>
    <property type="molecule type" value="Genomic_DNA"/>
</dbReference>
<comment type="caution">
    <text evidence="1">The sequence shown here is derived from an EMBL/GenBank/DDBJ whole genome shotgun (WGS) entry which is preliminary data.</text>
</comment>
<dbReference type="Proteomes" id="UP000037755">
    <property type="component" value="Unassembled WGS sequence"/>
</dbReference>
<protein>
    <submittedName>
        <fullName evidence="1">Uncharacterized protein</fullName>
    </submittedName>
</protein>
<gene>
    <name evidence="1" type="ORF">AM493_15160</name>
</gene>
<evidence type="ECO:0000313" key="2">
    <source>
        <dbReference type="Proteomes" id="UP000037755"/>
    </source>
</evidence>
<keyword evidence="2" id="KW-1185">Reference proteome</keyword>
<evidence type="ECO:0000313" key="1">
    <source>
        <dbReference type="EMBL" id="KOS07225.1"/>
    </source>
</evidence>
<dbReference type="AlphaFoldDB" id="A0A0M8MCE1"/>
<proteinExistence type="predicted"/>
<name>A0A0M8MCE1_9FLAO</name>
<organism evidence="1 2">
    <name type="scientific">Flavobacterium akiainvivens</name>
    <dbReference type="NCBI Taxonomy" id="1202724"/>
    <lineage>
        <taxon>Bacteria</taxon>
        <taxon>Pseudomonadati</taxon>
        <taxon>Bacteroidota</taxon>
        <taxon>Flavobacteriia</taxon>
        <taxon>Flavobacteriales</taxon>
        <taxon>Flavobacteriaceae</taxon>
        <taxon>Flavobacterium</taxon>
    </lineage>
</organism>
<accession>A0A0M8MCE1</accession>
<sequence length="75" mass="8527">MSSLYFELSRTFEALVSILEPVWFCLLTCESAEPAKDLAVAEAFGFVSVFEAKEATEDDVFLLFIILRFEIIIIK</sequence>
<reference evidence="1 2" key="1">
    <citation type="submission" date="2015-08" db="EMBL/GenBank/DDBJ databases">
        <title>Whole genome sequence of Flavobacterium akiainvivens IK-1T, from decaying Wikstroemia oahuensis, an endemic Hawaiian shrub.</title>
        <authorList>
            <person name="Wan X."/>
            <person name="Hou S."/>
            <person name="Saito J."/>
            <person name="Donachie S."/>
        </authorList>
    </citation>
    <scope>NUCLEOTIDE SEQUENCE [LARGE SCALE GENOMIC DNA]</scope>
    <source>
        <strain evidence="1 2">IK-1</strain>
    </source>
</reference>